<name>A0A7G7BKU9_9ACTN</name>
<dbReference type="InterPro" id="IPR011990">
    <property type="entry name" value="TPR-like_helical_dom_sf"/>
</dbReference>
<evidence type="ECO:0000313" key="2">
    <source>
        <dbReference type="Proteomes" id="UP000515307"/>
    </source>
</evidence>
<sequence length="504" mass="53323">MSREQRGPNEKLGTVLALAGISNAGLARRVNDLGAQRGLTLRYDKTSVARWVAKGMVPQGAAPHLIAAAIGAKLGRPVPLHEIGLADADPAPEVGLAFPRDVAEAVRSATDLYRLDLAGRRGGGGIWQSLAGSFSVSAYATPASRWLITPADSSVARDSTAAEAAILGAPGTRGAPGAHGAYAGVPLQPGPDSVADASPLRVGHSDVSKLREAAQDARRWDSKYGGGDWRSSMVPECLRVDAAPLLLGTYSDEVGRALFGASAELTRLAGWMAFDTGQQEAAQRYYIQALRLARAAADVPLGGYVLASMSLQATYRGFADEGVDLAQAAVERNRGLATARTMSFFRLVEARAHAKAGDAPAAGAALKAAESWLERSRAGDADPSWLGFYSYDRFAADAAECYRDLKAPLQVRRFTEQALSKPTEEFVRSHGLRLVVSAVAELESGNLDAACAAGTRAVEVAGRISSARTTEYVRDLLHRLEPYGDEPRVAELRERARPLLVAPA</sequence>
<dbReference type="Proteomes" id="UP000515307">
    <property type="component" value="Chromosome"/>
</dbReference>
<accession>A0A7G7BKU9</accession>
<protein>
    <submittedName>
        <fullName evidence="1">Sporulation protein</fullName>
    </submittedName>
</protein>
<proteinExistence type="predicted"/>
<evidence type="ECO:0000313" key="1">
    <source>
        <dbReference type="EMBL" id="QNE75964.1"/>
    </source>
</evidence>
<dbReference type="KEGG" id="sfiy:F0344_16145"/>
<gene>
    <name evidence="1" type="ORF">F0344_16145</name>
</gene>
<reference evidence="2" key="1">
    <citation type="submission" date="2019-10" db="EMBL/GenBank/DDBJ databases">
        <title>Antimicrobial potential of Antarctic Bacteria.</title>
        <authorList>
            <person name="Benaud N."/>
            <person name="Edwards R.J."/>
            <person name="Ferrari B.C."/>
        </authorList>
    </citation>
    <scope>NUCLEOTIDE SEQUENCE [LARGE SCALE GENOMIC DNA]</scope>
    <source>
        <strain evidence="2">NBSH44</strain>
    </source>
</reference>
<dbReference type="AlphaFoldDB" id="A0A7G7BKU9"/>
<dbReference type="SUPFAM" id="SSF48452">
    <property type="entry name" value="TPR-like"/>
    <property type="match status" value="1"/>
</dbReference>
<keyword evidence="2" id="KW-1185">Reference proteome</keyword>
<dbReference type="RefSeq" id="WP_185299460.1">
    <property type="nucleotide sequence ID" value="NZ_CP045702.1"/>
</dbReference>
<dbReference type="EMBL" id="CP045702">
    <property type="protein sequence ID" value="QNE75964.1"/>
    <property type="molecule type" value="Genomic_DNA"/>
</dbReference>
<organism evidence="1 2">
    <name type="scientific">Streptomyces finlayi</name>
    <dbReference type="NCBI Taxonomy" id="67296"/>
    <lineage>
        <taxon>Bacteria</taxon>
        <taxon>Bacillati</taxon>
        <taxon>Actinomycetota</taxon>
        <taxon>Actinomycetes</taxon>
        <taxon>Kitasatosporales</taxon>
        <taxon>Streptomycetaceae</taxon>
        <taxon>Streptomyces</taxon>
    </lineage>
</organism>